<dbReference type="EMBL" id="MDTU01000001">
    <property type="protein sequence ID" value="ODN41826.1"/>
    <property type="molecule type" value="Genomic_DNA"/>
</dbReference>
<evidence type="ECO:0000256" key="6">
    <source>
        <dbReference type="RuleBase" id="RU003732"/>
    </source>
</evidence>
<keyword evidence="6" id="KW-0769">Symport</keyword>
<keyword evidence="9" id="KW-1185">Reference proteome</keyword>
<dbReference type="PRINTS" id="PR00176">
    <property type="entry name" value="NANEUSMPORT"/>
</dbReference>
<name>A0ABX3A2F0_9GAMM</name>
<feature type="transmembrane region" description="Helical" evidence="7">
    <location>
        <begin position="434"/>
        <end position="452"/>
    </location>
</feature>
<evidence type="ECO:0000256" key="1">
    <source>
        <dbReference type="ARBA" id="ARBA00004141"/>
    </source>
</evidence>
<gene>
    <name evidence="8" type="ORF">BGC07_01085</name>
</gene>
<feature type="transmembrane region" description="Helical" evidence="7">
    <location>
        <begin position="223"/>
        <end position="246"/>
    </location>
</feature>
<feature type="transmembrane region" description="Helical" evidence="7">
    <location>
        <begin position="147"/>
        <end position="167"/>
    </location>
</feature>
<sequence>MSTDVRQKFSSPWVFILAAVGSAAGLGNVWRFPYLAYENGGASFFIAYLVCLAIVGFPFLLLENGMGQTTSKAAPGAMGEVSKKYNLRFIGWMGVLVSMFILSYYIVIASWVTNYAINSPAMPWQADSSQYFYQSFLGLTDSITQKGAFNLLTFVFVVFLYMALFFVMRQGTQGISGVARFITPIPFVLLMLLAINSLFLSGSAAGLKFFFLPDWSKLFTLKIWAAAAGQVFFTLSLGAGMMFAYGSLLNKKVNLKRAVLIIIAGDTLCSLIGGTAIFGVLGHMAVSQGVPVTEVVKGGIGLAFIAYPKALSLLPFIPSIFSLAFFLALLTLAFTSMVSLVEAAVAPIIQSKPSLTRTKVLLVYFAITLCFGLLFMRGNGLYMLDIVDHFTSGYMMMFVGMLEAIIIGWFYPISQLRTNLENNSQTKISQIFDWLIKLVIPPILALLLFSQIHTDLAHRYGDYPMEYLVFYGLGVMAFVFIMSIVLTRSLPNGKLAPPPASA</sequence>
<evidence type="ECO:0000256" key="5">
    <source>
        <dbReference type="ARBA" id="ARBA00023136"/>
    </source>
</evidence>
<dbReference type="InterPro" id="IPR000175">
    <property type="entry name" value="Na/ntran_symport"/>
</dbReference>
<feature type="transmembrane region" description="Helical" evidence="7">
    <location>
        <begin position="187"/>
        <end position="211"/>
    </location>
</feature>
<dbReference type="PANTHER" id="PTHR11616">
    <property type="entry name" value="SODIUM/CHLORIDE DEPENDENT TRANSPORTER"/>
    <property type="match status" value="1"/>
</dbReference>
<feature type="transmembrane region" description="Helical" evidence="7">
    <location>
        <begin position="320"/>
        <end position="349"/>
    </location>
</feature>
<accession>A0ABX3A2F0</accession>
<feature type="transmembrane region" description="Helical" evidence="7">
    <location>
        <begin position="258"/>
        <end position="281"/>
    </location>
</feature>
<feature type="transmembrane region" description="Helical" evidence="7">
    <location>
        <begin position="42"/>
        <end position="62"/>
    </location>
</feature>
<evidence type="ECO:0000256" key="4">
    <source>
        <dbReference type="ARBA" id="ARBA00022989"/>
    </source>
</evidence>
<keyword evidence="4 7" id="KW-1133">Transmembrane helix</keyword>
<evidence type="ECO:0000256" key="2">
    <source>
        <dbReference type="ARBA" id="ARBA00022448"/>
    </source>
</evidence>
<feature type="transmembrane region" description="Helical" evidence="7">
    <location>
        <begin position="467"/>
        <end position="486"/>
    </location>
</feature>
<dbReference type="PANTHER" id="PTHR11616:SF240">
    <property type="entry name" value="BLOATED TUBULES, ISOFORM B-RELATED"/>
    <property type="match status" value="1"/>
</dbReference>
<feature type="transmembrane region" description="Helical" evidence="7">
    <location>
        <begin position="361"/>
        <end position="382"/>
    </location>
</feature>
<dbReference type="PROSITE" id="PS50267">
    <property type="entry name" value="NA_NEUROTRAN_SYMP_3"/>
    <property type="match status" value="1"/>
</dbReference>
<dbReference type="PROSITE" id="PS00610">
    <property type="entry name" value="NA_NEUROTRAN_SYMP_1"/>
    <property type="match status" value="1"/>
</dbReference>
<evidence type="ECO:0000313" key="8">
    <source>
        <dbReference type="EMBL" id="ODN41826.1"/>
    </source>
</evidence>
<keyword evidence="3 6" id="KW-0812">Transmembrane</keyword>
<dbReference type="RefSeq" id="WP_069311628.1">
    <property type="nucleotide sequence ID" value="NZ_MDTU01000001.1"/>
</dbReference>
<dbReference type="Pfam" id="PF00209">
    <property type="entry name" value="SNF"/>
    <property type="match status" value="2"/>
</dbReference>
<evidence type="ECO:0000313" key="9">
    <source>
        <dbReference type="Proteomes" id="UP000094329"/>
    </source>
</evidence>
<reference evidence="8 9" key="1">
    <citation type="submission" date="2016-08" db="EMBL/GenBank/DDBJ databases">
        <title>Draft genome sequence of Candidatus Piscirickettsia litoralis, from seawater.</title>
        <authorList>
            <person name="Wan X."/>
            <person name="Lee A.J."/>
            <person name="Hou S."/>
            <person name="Donachie S.P."/>
        </authorList>
    </citation>
    <scope>NUCLEOTIDE SEQUENCE [LARGE SCALE GENOMIC DNA]</scope>
    <source>
        <strain evidence="8 9">Y2</strain>
    </source>
</reference>
<feature type="transmembrane region" description="Helical" evidence="7">
    <location>
        <begin position="394"/>
        <end position="413"/>
    </location>
</feature>
<organism evidence="8 9">
    <name type="scientific">Piscirickettsia litoralis</name>
    <dbReference type="NCBI Taxonomy" id="1891921"/>
    <lineage>
        <taxon>Bacteria</taxon>
        <taxon>Pseudomonadati</taxon>
        <taxon>Pseudomonadota</taxon>
        <taxon>Gammaproteobacteria</taxon>
        <taxon>Thiotrichales</taxon>
        <taxon>Piscirickettsiaceae</taxon>
        <taxon>Piscirickettsia</taxon>
    </lineage>
</organism>
<dbReference type="NCBIfam" id="NF037979">
    <property type="entry name" value="Na_transp"/>
    <property type="match status" value="1"/>
</dbReference>
<feature type="transmembrane region" description="Helical" evidence="7">
    <location>
        <begin position="12"/>
        <end position="30"/>
    </location>
</feature>
<dbReference type="Proteomes" id="UP000094329">
    <property type="component" value="Unassembled WGS sequence"/>
</dbReference>
<comment type="similarity">
    <text evidence="6">Belongs to the sodium:neurotransmitter symporter (SNF) (TC 2.A.22) family.</text>
</comment>
<keyword evidence="5 7" id="KW-0472">Membrane</keyword>
<keyword evidence="2 6" id="KW-0813">Transport</keyword>
<feature type="transmembrane region" description="Helical" evidence="7">
    <location>
        <begin position="89"/>
        <end position="112"/>
    </location>
</feature>
<proteinExistence type="inferred from homology"/>
<evidence type="ECO:0000256" key="7">
    <source>
        <dbReference type="SAM" id="Phobius"/>
    </source>
</evidence>
<dbReference type="SUPFAM" id="SSF161070">
    <property type="entry name" value="SNF-like"/>
    <property type="match status" value="1"/>
</dbReference>
<comment type="subcellular location">
    <subcellularLocation>
        <location evidence="1">Membrane</location>
        <topology evidence="1">Multi-pass membrane protein</topology>
    </subcellularLocation>
</comment>
<evidence type="ECO:0000256" key="3">
    <source>
        <dbReference type="ARBA" id="ARBA00022692"/>
    </source>
</evidence>
<dbReference type="InterPro" id="IPR037272">
    <property type="entry name" value="SNS_sf"/>
</dbReference>
<comment type="caution">
    <text evidence="8">The sequence shown here is derived from an EMBL/GenBank/DDBJ whole genome shotgun (WGS) entry which is preliminary data.</text>
</comment>
<protein>
    <recommendedName>
        <fullName evidence="6">Transporter</fullName>
    </recommendedName>
</protein>